<dbReference type="EMBL" id="CP002873">
    <property type="protein sequence ID" value="AGA65954.1"/>
    <property type="molecule type" value="Genomic_DNA"/>
</dbReference>
<dbReference type="Gene3D" id="1.25.40.20">
    <property type="entry name" value="Ankyrin repeat-containing domain"/>
    <property type="match status" value="1"/>
</dbReference>
<keyword evidence="2 3" id="KW-0040">ANK repeat</keyword>
<dbReference type="InterPro" id="IPR036770">
    <property type="entry name" value="Ankyrin_rpt-contain_sf"/>
</dbReference>
<dbReference type="GO" id="GO:0085020">
    <property type="term" value="P:protein K6-linked ubiquitination"/>
    <property type="evidence" value="ECO:0007669"/>
    <property type="project" value="TreeGrafter"/>
</dbReference>
<dbReference type="SMART" id="SM00248">
    <property type="entry name" value="ANK"/>
    <property type="match status" value="2"/>
</dbReference>
<dbReference type="PANTHER" id="PTHR24171">
    <property type="entry name" value="ANKYRIN REPEAT DOMAIN-CONTAINING PROTEIN 39-RELATED"/>
    <property type="match status" value="1"/>
</dbReference>
<dbReference type="InterPro" id="IPR002110">
    <property type="entry name" value="Ankyrin_rpt"/>
</dbReference>
<dbReference type="AlphaFoldDB" id="A0A3B6VLD1"/>
<evidence type="ECO:0000313" key="5">
    <source>
        <dbReference type="Proteomes" id="UP000010793"/>
    </source>
</evidence>
<evidence type="ECO:0000256" key="1">
    <source>
        <dbReference type="ARBA" id="ARBA00022737"/>
    </source>
</evidence>
<dbReference type="PROSITE" id="PS50297">
    <property type="entry name" value="ANK_REP_REGION"/>
    <property type="match status" value="1"/>
</dbReference>
<dbReference type="Pfam" id="PF12796">
    <property type="entry name" value="Ank_2"/>
    <property type="match status" value="1"/>
</dbReference>
<evidence type="ECO:0000256" key="3">
    <source>
        <dbReference type="PROSITE-ProRule" id="PRU00023"/>
    </source>
</evidence>
<name>A0A3B6VLD1_BRAPL</name>
<reference evidence="4 5" key="1">
    <citation type="journal article" date="2013" name="Genome Announc.">
        <title>Complete Genome Sequence of the Porcine Strain Brachyspira pilosicoli P43/6/78(T.).</title>
        <authorList>
            <person name="Lin C."/>
            <person name="den Bakker H.C."/>
            <person name="Suzuki H."/>
            <person name="Lefebure T."/>
            <person name="Ponnala L."/>
            <person name="Sun Q."/>
            <person name="Stanhope M.J."/>
            <person name="Wiedmann M."/>
            <person name="Duhamel G.E."/>
        </authorList>
    </citation>
    <scope>NUCLEOTIDE SEQUENCE [LARGE SCALE GENOMIC DNA]</scope>
    <source>
        <strain evidence="4 5">P43/6/78</strain>
    </source>
</reference>
<keyword evidence="1" id="KW-0677">Repeat</keyword>
<dbReference type="PANTHER" id="PTHR24171:SF8">
    <property type="entry name" value="BRCA1-ASSOCIATED RING DOMAIN PROTEIN 1"/>
    <property type="match status" value="1"/>
</dbReference>
<protein>
    <submittedName>
        <fullName evidence="4">Ankyrin repeat-containing protein</fullName>
    </submittedName>
</protein>
<feature type="repeat" description="ANK" evidence="3">
    <location>
        <begin position="56"/>
        <end position="88"/>
    </location>
</feature>
<evidence type="ECO:0000313" key="4">
    <source>
        <dbReference type="EMBL" id="AGA65954.1"/>
    </source>
</evidence>
<keyword evidence="5" id="KW-1185">Reference proteome</keyword>
<gene>
    <name evidence="4" type="ORF">BPP43_03240</name>
</gene>
<dbReference type="KEGG" id="bpip:BPP43_03240"/>
<dbReference type="PROSITE" id="PS50088">
    <property type="entry name" value="ANK_REPEAT"/>
    <property type="match status" value="1"/>
</dbReference>
<dbReference type="SUPFAM" id="SSF48403">
    <property type="entry name" value="Ankyrin repeat"/>
    <property type="match status" value="1"/>
</dbReference>
<dbReference type="RefSeq" id="WP_015274128.1">
    <property type="nucleotide sequence ID" value="NC_019908.1"/>
</dbReference>
<evidence type="ECO:0000256" key="2">
    <source>
        <dbReference type="ARBA" id="ARBA00023043"/>
    </source>
</evidence>
<accession>A0A3B6VLD1</accession>
<dbReference type="GO" id="GO:0004842">
    <property type="term" value="F:ubiquitin-protein transferase activity"/>
    <property type="evidence" value="ECO:0007669"/>
    <property type="project" value="TreeGrafter"/>
</dbReference>
<organism evidence="4 5">
    <name type="scientific">Brachyspira pilosicoli P43/6/78</name>
    <dbReference type="NCBI Taxonomy" id="1042417"/>
    <lineage>
        <taxon>Bacteria</taxon>
        <taxon>Pseudomonadati</taxon>
        <taxon>Spirochaetota</taxon>
        <taxon>Spirochaetia</taxon>
        <taxon>Brachyspirales</taxon>
        <taxon>Brachyspiraceae</taxon>
        <taxon>Brachyspira</taxon>
    </lineage>
</organism>
<dbReference type="Proteomes" id="UP000010793">
    <property type="component" value="Chromosome"/>
</dbReference>
<sequence>MKKYLFLIIFIFFSFNLAYTLTQDEETLLDASIFGDDDIVEKLIAKNINLNVQDEAGNTALILASMEGHTKVVALLLNANADKYVLNNDGNDALFYAKQKNHKNIIKLLE</sequence>
<proteinExistence type="predicted"/>